<evidence type="ECO:0000256" key="5">
    <source>
        <dbReference type="ARBA" id="ARBA00023049"/>
    </source>
</evidence>
<keyword evidence="4" id="KW-0862">Zinc</keyword>
<dbReference type="AlphaFoldDB" id="A0A6J4Q0K3"/>
<dbReference type="InterPro" id="IPR000555">
    <property type="entry name" value="JAMM/MPN+_dom"/>
</dbReference>
<keyword evidence="5" id="KW-0482">Metalloprotease</keyword>
<dbReference type="PANTHER" id="PTHR34858:SF1">
    <property type="entry name" value="CYSO-CYSTEINE PEPTIDASE"/>
    <property type="match status" value="1"/>
</dbReference>
<dbReference type="GO" id="GO:0008235">
    <property type="term" value="F:metalloexopeptidase activity"/>
    <property type="evidence" value="ECO:0007669"/>
    <property type="project" value="TreeGrafter"/>
</dbReference>
<dbReference type="InterPro" id="IPR028090">
    <property type="entry name" value="JAB_dom_prok"/>
</dbReference>
<reference evidence="7" key="1">
    <citation type="submission" date="2020-02" db="EMBL/GenBank/DDBJ databases">
        <authorList>
            <person name="Meier V. D."/>
        </authorList>
    </citation>
    <scope>NUCLEOTIDE SEQUENCE</scope>
    <source>
        <strain evidence="7">AVDCRST_MAG37</strain>
    </source>
</reference>
<accession>A0A6J4Q0K3</accession>
<dbReference type="GO" id="GO:0008270">
    <property type="term" value="F:zinc ion binding"/>
    <property type="evidence" value="ECO:0007669"/>
    <property type="project" value="TreeGrafter"/>
</dbReference>
<dbReference type="SUPFAM" id="SSF102712">
    <property type="entry name" value="JAB1/MPN domain"/>
    <property type="match status" value="1"/>
</dbReference>
<dbReference type="GO" id="GO:0006508">
    <property type="term" value="P:proteolysis"/>
    <property type="evidence" value="ECO:0007669"/>
    <property type="project" value="UniProtKB-KW"/>
</dbReference>
<keyword evidence="3" id="KW-0378">Hydrolase</keyword>
<evidence type="ECO:0000313" key="7">
    <source>
        <dbReference type="EMBL" id="CAA9427358.1"/>
    </source>
</evidence>
<evidence type="ECO:0000256" key="3">
    <source>
        <dbReference type="ARBA" id="ARBA00022801"/>
    </source>
</evidence>
<sequence>MTLKIGAGDVDHIHDHAKETYPEECAGVIVGMDTGEMKVVVDTWRAENTHEEERSRRFLIEPLQIKKFEEQAQERDLDVLGFYHSHPDHPAEPSEYDRDHAWPYYSYIIASVSSDEVKDMRSWLLKDDRSGYDEEQIIG</sequence>
<organism evidence="7">
    <name type="scientific">uncultured Rubrobacteraceae bacterium</name>
    <dbReference type="NCBI Taxonomy" id="349277"/>
    <lineage>
        <taxon>Bacteria</taxon>
        <taxon>Bacillati</taxon>
        <taxon>Actinomycetota</taxon>
        <taxon>Rubrobacteria</taxon>
        <taxon>Rubrobacterales</taxon>
        <taxon>Rubrobacteraceae</taxon>
        <taxon>environmental samples</taxon>
    </lineage>
</organism>
<evidence type="ECO:0000256" key="4">
    <source>
        <dbReference type="ARBA" id="ARBA00022833"/>
    </source>
</evidence>
<dbReference type="SMART" id="SM00232">
    <property type="entry name" value="JAB_MPN"/>
    <property type="match status" value="1"/>
</dbReference>
<evidence type="ECO:0000256" key="2">
    <source>
        <dbReference type="ARBA" id="ARBA00022723"/>
    </source>
</evidence>
<dbReference type="FunFam" id="3.40.140.10:FF:000085">
    <property type="entry name" value="Mov34/MPN/PAD-1 family protein"/>
    <property type="match status" value="1"/>
</dbReference>
<gene>
    <name evidence="7" type="ORF">AVDCRST_MAG37-365</name>
</gene>
<dbReference type="InterPro" id="IPR037518">
    <property type="entry name" value="MPN"/>
</dbReference>
<dbReference type="PROSITE" id="PS50249">
    <property type="entry name" value="MPN"/>
    <property type="match status" value="1"/>
</dbReference>
<dbReference type="Pfam" id="PF14464">
    <property type="entry name" value="Prok-JAB"/>
    <property type="match status" value="1"/>
</dbReference>
<dbReference type="PANTHER" id="PTHR34858">
    <property type="entry name" value="CYSO-CYSTEINE PEPTIDASE"/>
    <property type="match status" value="1"/>
</dbReference>
<dbReference type="EMBL" id="CADCVD010000017">
    <property type="protein sequence ID" value="CAA9427358.1"/>
    <property type="molecule type" value="Genomic_DNA"/>
</dbReference>
<evidence type="ECO:0000256" key="1">
    <source>
        <dbReference type="ARBA" id="ARBA00022670"/>
    </source>
</evidence>
<dbReference type="CDD" id="cd08070">
    <property type="entry name" value="MPN_like"/>
    <property type="match status" value="1"/>
</dbReference>
<name>A0A6J4Q0K3_9ACTN</name>
<feature type="domain" description="MPN" evidence="6">
    <location>
        <begin position="3"/>
        <end position="139"/>
    </location>
</feature>
<keyword evidence="2" id="KW-0479">Metal-binding</keyword>
<keyword evidence="1 7" id="KW-0645">Protease</keyword>
<evidence type="ECO:0000259" key="6">
    <source>
        <dbReference type="PROSITE" id="PS50249"/>
    </source>
</evidence>
<dbReference type="Gene3D" id="3.40.140.10">
    <property type="entry name" value="Cytidine Deaminase, domain 2"/>
    <property type="match status" value="1"/>
</dbReference>
<protein>
    <submittedName>
        <fullName evidence="7">Predicted metal-dependent protease of the PAD1/JAB1 superfamily</fullName>
    </submittedName>
</protein>
<dbReference type="InterPro" id="IPR051929">
    <property type="entry name" value="VirAsm_ModProt"/>
</dbReference>
<proteinExistence type="predicted"/>